<name>A0A9D4GYH5_DREPO</name>
<accession>A0A9D4GYH5</accession>
<protein>
    <submittedName>
        <fullName evidence="1">Uncharacterized protein</fullName>
    </submittedName>
</protein>
<evidence type="ECO:0000313" key="1">
    <source>
        <dbReference type="EMBL" id="KAH3825984.1"/>
    </source>
</evidence>
<reference evidence="1" key="2">
    <citation type="submission" date="2020-11" db="EMBL/GenBank/DDBJ databases">
        <authorList>
            <person name="McCartney M.A."/>
            <person name="Auch B."/>
            <person name="Kono T."/>
            <person name="Mallez S."/>
            <person name="Becker A."/>
            <person name="Gohl D.M."/>
            <person name="Silverstein K.A.T."/>
            <person name="Koren S."/>
            <person name="Bechman K.B."/>
            <person name="Herman A."/>
            <person name="Abrahante J.E."/>
            <person name="Garbe J."/>
        </authorList>
    </citation>
    <scope>NUCLEOTIDE SEQUENCE</scope>
    <source>
        <strain evidence="1">Duluth1</strain>
        <tissue evidence="1">Whole animal</tissue>
    </source>
</reference>
<reference evidence="1" key="1">
    <citation type="journal article" date="2019" name="bioRxiv">
        <title>The Genome of the Zebra Mussel, Dreissena polymorpha: A Resource for Invasive Species Research.</title>
        <authorList>
            <person name="McCartney M.A."/>
            <person name="Auch B."/>
            <person name="Kono T."/>
            <person name="Mallez S."/>
            <person name="Zhang Y."/>
            <person name="Obille A."/>
            <person name="Becker A."/>
            <person name="Abrahante J.E."/>
            <person name="Garbe J."/>
            <person name="Badalamenti J.P."/>
            <person name="Herman A."/>
            <person name="Mangelson H."/>
            <person name="Liachko I."/>
            <person name="Sullivan S."/>
            <person name="Sone E.D."/>
            <person name="Koren S."/>
            <person name="Silverstein K.A.T."/>
            <person name="Beckman K.B."/>
            <person name="Gohl D.M."/>
        </authorList>
    </citation>
    <scope>NUCLEOTIDE SEQUENCE</scope>
    <source>
        <strain evidence="1">Duluth1</strain>
        <tissue evidence="1">Whole animal</tissue>
    </source>
</reference>
<dbReference type="EMBL" id="JAIWYP010000005">
    <property type="protein sequence ID" value="KAH3825984.1"/>
    <property type="molecule type" value="Genomic_DNA"/>
</dbReference>
<proteinExistence type="predicted"/>
<dbReference type="Proteomes" id="UP000828390">
    <property type="component" value="Unassembled WGS sequence"/>
</dbReference>
<comment type="caution">
    <text evidence="1">The sequence shown here is derived from an EMBL/GenBank/DDBJ whole genome shotgun (WGS) entry which is preliminary data.</text>
</comment>
<dbReference type="AlphaFoldDB" id="A0A9D4GYH5"/>
<evidence type="ECO:0000313" key="2">
    <source>
        <dbReference type="Proteomes" id="UP000828390"/>
    </source>
</evidence>
<sequence length="51" mass="5785">MGKQGLDKMNNKGERFGDLCATSYLVILGSVFHHRRMHKATWVSPYLSTTT</sequence>
<gene>
    <name evidence="1" type="ORF">DPMN_127873</name>
</gene>
<keyword evidence="2" id="KW-1185">Reference proteome</keyword>
<organism evidence="1 2">
    <name type="scientific">Dreissena polymorpha</name>
    <name type="common">Zebra mussel</name>
    <name type="synonym">Mytilus polymorpha</name>
    <dbReference type="NCBI Taxonomy" id="45954"/>
    <lineage>
        <taxon>Eukaryota</taxon>
        <taxon>Metazoa</taxon>
        <taxon>Spiralia</taxon>
        <taxon>Lophotrochozoa</taxon>
        <taxon>Mollusca</taxon>
        <taxon>Bivalvia</taxon>
        <taxon>Autobranchia</taxon>
        <taxon>Heteroconchia</taxon>
        <taxon>Euheterodonta</taxon>
        <taxon>Imparidentia</taxon>
        <taxon>Neoheterodontei</taxon>
        <taxon>Myida</taxon>
        <taxon>Dreissenoidea</taxon>
        <taxon>Dreissenidae</taxon>
        <taxon>Dreissena</taxon>
    </lineage>
</organism>